<dbReference type="PANTHER" id="PTHR23117">
    <property type="entry name" value="GUANYLATE KINASE-RELATED"/>
    <property type="match status" value="1"/>
</dbReference>
<dbReference type="AlphaFoldDB" id="A0A8H7Q3S7"/>
<dbReference type="SMART" id="SM00072">
    <property type="entry name" value="GuKc"/>
    <property type="match status" value="1"/>
</dbReference>
<evidence type="ECO:0000313" key="10">
    <source>
        <dbReference type="EMBL" id="KAG2185005.1"/>
    </source>
</evidence>
<dbReference type="GO" id="GO:0005829">
    <property type="term" value="C:cytosol"/>
    <property type="evidence" value="ECO:0007669"/>
    <property type="project" value="TreeGrafter"/>
</dbReference>
<dbReference type="FunFam" id="3.40.50.300:FF:000776">
    <property type="entry name" value="Guanylate kinase 2"/>
    <property type="match status" value="1"/>
</dbReference>
<reference evidence="10" key="1">
    <citation type="submission" date="2020-12" db="EMBL/GenBank/DDBJ databases">
        <title>Metabolic potential, ecology and presence of endohyphal bacteria is reflected in genomic diversity of Mucoromycotina.</title>
        <authorList>
            <person name="Muszewska A."/>
            <person name="Okrasinska A."/>
            <person name="Steczkiewicz K."/>
            <person name="Drgas O."/>
            <person name="Orlowska M."/>
            <person name="Perlinska-Lenart U."/>
            <person name="Aleksandrzak-Piekarczyk T."/>
            <person name="Szatraj K."/>
            <person name="Zielenkiewicz U."/>
            <person name="Pilsyk S."/>
            <person name="Malc E."/>
            <person name="Mieczkowski P."/>
            <person name="Kruszewska J.S."/>
            <person name="Biernat P."/>
            <person name="Pawlowska J."/>
        </authorList>
    </citation>
    <scope>NUCLEOTIDE SEQUENCE</scope>
    <source>
        <strain evidence="10">WA0000067209</strain>
    </source>
</reference>
<comment type="similarity">
    <text evidence="1">Belongs to the guanylate kinase family.</text>
</comment>
<name>A0A8H7Q3S7_MORIS</name>
<dbReference type="CDD" id="cd00071">
    <property type="entry name" value="GMPK"/>
    <property type="match status" value="1"/>
</dbReference>
<dbReference type="OrthoDB" id="6334211at2759"/>
<evidence type="ECO:0000256" key="6">
    <source>
        <dbReference type="ARBA" id="ARBA00022777"/>
    </source>
</evidence>
<dbReference type="InterPro" id="IPR017665">
    <property type="entry name" value="Guanylate_kinase"/>
</dbReference>
<dbReference type="PROSITE" id="PS50052">
    <property type="entry name" value="GUANYLATE_KINASE_2"/>
    <property type="match status" value="1"/>
</dbReference>
<organism evidence="10 11">
    <name type="scientific">Mortierella isabellina</name>
    <name type="common">Filamentous fungus</name>
    <name type="synonym">Umbelopsis isabellina</name>
    <dbReference type="NCBI Taxonomy" id="91625"/>
    <lineage>
        <taxon>Eukaryota</taxon>
        <taxon>Fungi</taxon>
        <taxon>Fungi incertae sedis</taxon>
        <taxon>Mucoromycota</taxon>
        <taxon>Mucoromycotina</taxon>
        <taxon>Umbelopsidomycetes</taxon>
        <taxon>Umbelopsidales</taxon>
        <taxon>Umbelopsidaceae</taxon>
        <taxon>Umbelopsis</taxon>
    </lineage>
</organism>
<evidence type="ECO:0000256" key="2">
    <source>
        <dbReference type="ARBA" id="ARBA00012961"/>
    </source>
</evidence>
<evidence type="ECO:0000256" key="4">
    <source>
        <dbReference type="ARBA" id="ARBA00022679"/>
    </source>
</evidence>
<dbReference type="InterPro" id="IPR008144">
    <property type="entry name" value="Guanylate_kin-like_dom"/>
</dbReference>
<proteinExistence type="inferred from homology"/>
<sequence length="195" mass="21847">MMTKVAAPIFVLSGPSGSGKSTLLKKLFAEYPDTFGFSISHTTRQPRQGEENGKDYHFVSKDVMTKEVEEGKFIESATFSGNMGDPGTSIKAVQDVVEKGQVCILDIDMQGVQSVKKTELKPRYIFIQPPSLETLEQRLRGRKTENEDAILKRLAASKQEFEYAKQPNAYDRIIVNDDLNKAYAELKNAIFDESN</sequence>
<comment type="caution">
    <text evidence="10">The sequence shown here is derived from an EMBL/GenBank/DDBJ whole genome shotgun (WGS) entry which is preliminary data.</text>
</comment>
<evidence type="ECO:0000256" key="7">
    <source>
        <dbReference type="ARBA" id="ARBA00022840"/>
    </source>
</evidence>
<evidence type="ECO:0000259" key="9">
    <source>
        <dbReference type="PROSITE" id="PS50052"/>
    </source>
</evidence>
<protein>
    <recommendedName>
        <fullName evidence="3">Guanylate kinase</fullName>
        <ecNumber evidence="2">2.7.4.8</ecNumber>
    </recommendedName>
    <alternativeName>
        <fullName evidence="8">GMP kinase</fullName>
    </alternativeName>
</protein>
<evidence type="ECO:0000256" key="3">
    <source>
        <dbReference type="ARBA" id="ARBA00016296"/>
    </source>
</evidence>
<dbReference type="Pfam" id="PF00625">
    <property type="entry name" value="Guanylate_kin"/>
    <property type="match status" value="1"/>
</dbReference>
<keyword evidence="4" id="KW-0808">Transferase</keyword>
<evidence type="ECO:0000256" key="1">
    <source>
        <dbReference type="ARBA" id="ARBA00005790"/>
    </source>
</evidence>
<keyword evidence="5" id="KW-0547">Nucleotide-binding</keyword>
<dbReference type="Gene3D" id="3.40.50.300">
    <property type="entry name" value="P-loop containing nucleotide triphosphate hydrolases"/>
    <property type="match status" value="1"/>
</dbReference>
<keyword evidence="7" id="KW-0067">ATP-binding</keyword>
<dbReference type="GO" id="GO:0005524">
    <property type="term" value="F:ATP binding"/>
    <property type="evidence" value="ECO:0007669"/>
    <property type="project" value="UniProtKB-KW"/>
</dbReference>
<dbReference type="NCBIfam" id="TIGR03263">
    <property type="entry name" value="guanyl_kin"/>
    <property type="match status" value="1"/>
</dbReference>
<dbReference type="Proteomes" id="UP000654370">
    <property type="component" value="Unassembled WGS sequence"/>
</dbReference>
<feature type="domain" description="Guanylate kinase-like" evidence="9">
    <location>
        <begin position="7"/>
        <end position="191"/>
    </location>
</feature>
<keyword evidence="11" id="KW-1185">Reference proteome</keyword>
<dbReference type="EMBL" id="JAEPQZ010000002">
    <property type="protein sequence ID" value="KAG2185005.1"/>
    <property type="molecule type" value="Genomic_DNA"/>
</dbReference>
<dbReference type="InterPro" id="IPR027417">
    <property type="entry name" value="P-loop_NTPase"/>
</dbReference>
<dbReference type="InterPro" id="IPR020590">
    <property type="entry name" value="Guanylate_kinase_CS"/>
</dbReference>
<dbReference type="EC" id="2.7.4.8" evidence="2"/>
<dbReference type="PANTHER" id="PTHR23117:SF13">
    <property type="entry name" value="GUANYLATE KINASE"/>
    <property type="match status" value="1"/>
</dbReference>
<dbReference type="GO" id="GO:0004385">
    <property type="term" value="F:GMP kinase activity"/>
    <property type="evidence" value="ECO:0007669"/>
    <property type="project" value="UniProtKB-EC"/>
</dbReference>
<dbReference type="PROSITE" id="PS00856">
    <property type="entry name" value="GUANYLATE_KINASE_1"/>
    <property type="match status" value="1"/>
</dbReference>
<dbReference type="SUPFAM" id="SSF52540">
    <property type="entry name" value="P-loop containing nucleoside triphosphate hydrolases"/>
    <property type="match status" value="1"/>
</dbReference>
<keyword evidence="6" id="KW-0418">Kinase</keyword>
<gene>
    <name evidence="10" type="ORF">INT43_000918</name>
</gene>
<accession>A0A8H7Q3S7</accession>
<dbReference type="InterPro" id="IPR008145">
    <property type="entry name" value="GK/Ca_channel_bsu"/>
</dbReference>
<evidence type="ECO:0000256" key="5">
    <source>
        <dbReference type="ARBA" id="ARBA00022741"/>
    </source>
</evidence>
<evidence type="ECO:0000313" key="11">
    <source>
        <dbReference type="Proteomes" id="UP000654370"/>
    </source>
</evidence>
<evidence type="ECO:0000256" key="8">
    <source>
        <dbReference type="ARBA" id="ARBA00030128"/>
    </source>
</evidence>